<dbReference type="AlphaFoldDB" id="A0AAD9GE24"/>
<dbReference type="InterPro" id="IPR011989">
    <property type="entry name" value="ARM-like"/>
</dbReference>
<dbReference type="EMBL" id="JASMQC010000021">
    <property type="protein sequence ID" value="KAK1936724.1"/>
    <property type="molecule type" value="Genomic_DNA"/>
</dbReference>
<evidence type="ECO:0000313" key="2">
    <source>
        <dbReference type="Proteomes" id="UP001259832"/>
    </source>
</evidence>
<name>A0AAD9GE24_9STRA</name>
<organism evidence="1 2">
    <name type="scientific">Phytophthora citrophthora</name>
    <dbReference type="NCBI Taxonomy" id="4793"/>
    <lineage>
        <taxon>Eukaryota</taxon>
        <taxon>Sar</taxon>
        <taxon>Stramenopiles</taxon>
        <taxon>Oomycota</taxon>
        <taxon>Peronosporomycetes</taxon>
        <taxon>Peronosporales</taxon>
        <taxon>Peronosporaceae</taxon>
        <taxon>Phytophthora</taxon>
    </lineage>
</organism>
<dbReference type="Gene3D" id="1.25.10.10">
    <property type="entry name" value="Leucine-rich Repeat Variant"/>
    <property type="match status" value="1"/>
</dbReference>
<dbReference type="InterPro" id="IPR016024">
    <property type="entry name" value="ARM-type_fold"/>
</dbReference>
<comment type="caution">
    <text evidence="1">The sequence shown here is derived from an EMBL/GenBank/DDBJ whole genome shotgun (WGS) entry which is preliminary data.</text>
</comment>
<keyword evidence="2" id="KW-1185">Reference proteome</keyword>
<sequence length="464" mass="51495">MQFYRKDYRSVLDLLEEGTNRSDPYAVRRACAEFKRLVLHHSTMRHTIVEEGRLLPALMEIVSNHVRDEEGAVVVDYCRFVQRLISHKQPTELDIQSRITESGALDVMAKGLTMHPQSQRLYIEVCKLVSLLCFDAASVPHAENQAAIADAGLLAAICERADNAKISVEEAVAGCTAISALVYENDTNGISVIHTYRILSVFSTLLGAFPRSLHIVQCIFQTLFQLLTMELGLSNDVVDVGMLPQLVELLDSSVLMHDYHGAESFMTHWHIVKFLELCIRENGTTPFNSSTPARRLSSWIVIVDTAKKVFCSCAGPAVVVNTMIRRRQEPRHADSVDPWALEYISCMLLCRVITTTGNALVVDEARAKQLVQSSAHQLALDILRSVGVAQIEGKSEAHCRNFWAGVEQAVKLLELIATVESNRAPLTRLGASRQVKLIYNNPQVATQPDLLQLCVHAVANIEGT</sequence>
<dbReference type="SUPFAM" id="SSF48371">
    <property type="entry name" value="ARM repeat"/>
    <property type="match status" value="1"/>
</dbReference>
<accession>A0AAD9GE24</accession>
<proteinExistence type="predicted"/>
<reference evidence="1" key="1">
    <citation type="submission" date="2023-08" db="EMBL/GenBank/DDBJ databases">
        <title>Reference Genome Resource for the Citrus Pathogen Phytophthora citrophthora.</title>
        <authorList>
            <person name="Moller H."/>
            <person name="Coetzee B."/>
            <person name="Rose L.J."/>
            <person name="Van Niekerk J.M."/>
        </authorList>
    </citation>
    <scope>NUCLEOTIDE SEQUENCE</scope>
    <source>
        <strain evidence="1">STE-U-9442</strain>
    </source>
</reference>
<gene>
    <name evidence="1" type="ORF">P3T76_010159</name>
</gene>
<dbReference type="Proteomes" id="UP001259832">
    <property type="component" value="Unassembled WGS sequence"/>
</dbReference>
<protein>
    <submittedName>
        <fullName evidence="1">Uncharacterized protein</fullName>
    </submittedName>
</protein>
<evidence type="ECO:0000313" key="1">
    <source>
        <dbReference type="EMBL" id="KAK1936724.1"/>
    </source>
</evidence>